<feature type="non-terminal residue" evidence="2">
    <location>
        <position position="451"/>
    </location>
</feature>
<accession>X6NU13</accession>
<evidence type="ECO:0000313" key="3">
    <source>
        <dbReference type="Proteomes" id="UP000023152"/>
    </source>
</evidence>
<evidence type="ECO:0000313" key="2">
    <source>
        <dbReference type="EMBL" id="ETO29481.1"/>
    </source>
</evidence>
<protein>
    <submittedName>
        <fullName evidence="2">Uncharacterized protein</fullName>
    </submittedName>
</protein>
<comment type="caution">
    <text evidence="2">The sequence shown here is derived from an EMBL/GenBank/DDBJ whole genome shotgun (WGS) entry which is preliminary data.</text>
</comment>
<proteinExistence type="predicted"/>
<dbReference type="EMBL" id="ASPP01006036">
    <property type="protein sequence ID" value="ETO29481.1"/>
    <property type="molecule type" value="Genomic_DNA"/>
</dbReference>
<dbReference type="Proteomes" id="UP000023152">
    <property type="component" value="Unassembled WGS sequence"/>
</dbReference>
<organism evidence="2 3">
    <name type="scientific">Reticulomyxa filosa</name>
    <dbReference type="NCBI Taxonomy" id="46433"/>
    <lineage>
        <taxon>Eukaryota</taxon>
        <taxon>Sar</taxon>
        <taxon>Rhizaria</taxon>
        <taxon>Retaria</taxon>
        <taxon>Foraminifera</taxon>
        <taxon>Monothalamids</taxon>
        <taxon>Reticulomyxidae</taxon>
        <taxon>Reticulomyxa</taxon>
    </lineage>
</organism>
<name>X6NU13_RETFI</name>
<keyword evidence="3" id="KW-1185">Reference proteome</keyword>
<feature type="compositionally biased region" description="Low complexity" evidence="1">
    <location>
        <begin position="295"/>
        <end position="305"/>
    </location>
</feature>
<reference evidence="2 3" key="1">
    <citation type="journal article" date="2013" name="Curr. Biol.">
        <title>The Genome of the Foraminiferan Reticulomyxa filosa.</title>
        <authorList>
            <person name="Glockner G."/>
            <person name="Hulsmann N."/>
            <person name="Schleicher M."/>
            <person name="Noegel A.A."/>
            <person name="Eichinger L."/>
            <person name="Gallinger C."/>
            <person name="Pawlowski J."/>
            <person name="Sierra R."/>
            <person name="Euteneuer U."/>
            <person name="Pillet L."/>
            <person name="Moustafa A."/>
            <person name="Platzer M."/>
            <person name="Groth M."/>
            <person name="Szafranski K."/>
            <person name="Schliwa M."/>
        </authorList>
    </citation>
    <scope>NUCLEOTIDE SEQUENCE [LARGE SCALE GENOMIC DNA]</scope>
</reference>
<gene>
    <name evidence="2" type="ORF">RFI_07633</name>
</gene>
<sequence>MNNYDEAGEHYEIAIQLDPMYEQAHTEFKKFLLHESPFSPKRSKATGGEDVYAKQLHATRCMRYLVRLLWTKQIKEAKEMLAMALRCSETNRFANFLKDPSLFVTFQQNNAHIKRKEPLSHHDVDVQSLLNEVEYLEKEVDNRKQEIASILQSLENYQIQIGQAVQQLSTLGQHPSHDDPHSQCSCSLCLFVSSHGKAQAFFFATLHELEMVQQNMSNQIEHIRSDLEGYEEMPEMTSDWEATRVQRNSNNGHPGSGANATGFTLTASRLKYLRSSLRAANGNSTNPNAKRHSIRSASSARSADSVDNWRHAMETQRRVLAQASQMLGKLHKANNEAITEASVESVQQIEHVLKMLQQTTSIATNARRAYLNDASKNTEQTNEGERAVAKWIVHDFLPQESDSYLAQHGLSNLDGKELTISDADQDDEKQILQHIAKEDSKKQYGIHLFIN</sequence>
<evidence type="ECO:0000256" key="1">
    <source>
        <dbReference type="SAM" id="MobiDB-lite"/>
    </source>
</evidence>
<feature type="region of interest" description="Disordered" evidence="1">
    <location>
        <begin position="279"/>
        <end position="305"/>
    </location>
</feature>
<dbReference type="AlphaFoldDB" id="X6NU13"/>